<feature type="compositionally biased region" description="Acidic residues" evidence="2">
    <location>
        <begin position="155"/>
        <end position="166"/>
    </location>
</feature>
<accession>A0A915ELX6</accession>
<feature type="domain" description="14-3-3" evidence="3">
    <location>
        <begin position="4"/>
        <end position="152"/>
    </location>
</feature>
<proteinExistence type="inferred from homology"/>
<dbReference type="WBParaSite" id="jg8166">
    <property type="protein sequence ID" value="jg8166"/>
    <property type="gene ID" value="jg8166"/>
</dbReference>
<comment type="similarity">
    <text evidence="1">Belongs to the 14-3-3 family.</text>
</comment>
<sequence>MNSKEQVVACAKLAEQANRYDDMADLMLQATELSNQMDFEERNLFSMAFKHSIEVGRRRSEDVLGAAVRPKDRRGAPGICKKVLDALENVLIPNAGDSAAKVFYIKMKADYYRYLAEVISGMSVKESSMILQLIRDNLTLWMDNDEMEQGGGDAAQDDEVAPDEGVGDVTKKPNKGSNSLWLLLLLF</sequence>
<organism evidence="4 5">
    <name type="scientific">Ditylenchus dipsaci</name>
    <dbReference type="NCBI Taxonomy" id="166011"/>
    <lineage>
        <taxon>Eukaryota</taxon>
        <taxon>Metazoa</taxon>
        <taxon>Ecdysozoa</taxon>
        <taxon>Nematoda</taxon>
        <taxon>Chromadorea</taxon>
        <taxon>Rhabditida</taxon>
        <taxon>Tylenchina</taxon>
        <taxon>Tylenchomorpha</taxon>
        <taxon>Sphaerularioidea</taxon>
        <taxon>Anguinidae</taxon>
        <taxon>Anguininae</taxon>
        <taxon>Ditylenchus</taxon>
    </lineage>
</organism>
<dbReference type="InterPro" id="IPR036815">
    <property type="entry name" value="14-3-3_dom_sf"/>
</dbReference>
<dbReference type="InterPro" id="IPR023410">
    <property type="entry name" value="14-3-3_domain"/>
</dbReference>
<dbReference type="InterPro" id="IPR000308">
    <property type="entry name" value="14-3-3"/>
</dbReference>
<dbReference type="SMART" id="SM00101">
    <property type="entry name" value="14_3_3"/>
    <property type="match status" value="1"/>
</dbReference>
<dbReference type="Gene3D" id="1.20.190.20">
    <property type="entry name" value="14-3-3 domain"/>
    <property type="match status" value="2"/>
</dbReference>
<dbReference type="Pfam" id="PF00244">
    <property type="entry name" value="14-3-3"/>
    <property type="match status" value="2"/>
</dbReference>
<dbReference type="SUPFAM" id="SSF48445">
    <property type="entry name" value="14-3-3 protein"/>
    <property type="match status" value="1"/>
</dbReference>
<feature type="region of interest" description="Disordered" evidence="2">
    <location>
        <begin position="145"/>
        <end position="176"/>
    </location>
</feature>
<evidence type="ECO:0000256" key="2">
    <source>
        <dbReference type="SAM" id="MobiDB-lite"/>
    </source>
</evidence>
<reference evidence="5" key="1">
    <citation type="submission" date="2022-11" db="UniProtKB">
        <authorList>
            <consortium name="WormBaseParasite"/>
        </authorList>
    </citation>
    <scope>IDENTIFICATION</scope>
</reference>
<name>A0A915ELX6_9BILA</name>
<evidence type="ECO:0000256" key="1">
    <source>
        <dbReference type="ARBA" id="ARBA00006141"/>
    </source>
</evidence>
<evidence type="ECO:0000313" key="4">
    <source>
        <dbReference type="Proteomes" id="UP000887574"/>
    </source>
</evidence>
<evidence type="ECO:0000259" key="3">
    <source>
        <dbReference type="SMART" id="SM00101"/>
    </source>
</evidence>
<evidence type="ECO:0000313" key="5">
    <source>
        <dbReference type="WBParaSite" id="jg8166"/>
    </source>
</evidence>
<protein>
    <submittedName>
        <fullName evidence="5">14-3-3 domain-containing protein</fullName>
    </submittedName>
</protein>
<keyword evidence="4" id="KW-1185">Reference proteome</keyword>
<dbReference type="PANTHER" id="PTHR18860">
    <property type="entry name" value="14-3-3 PROTEIN"/>
    <property type="match status" value="1"/>
</dbReference>
<dbReference type="Proteomes" id="UP000887574">
    <property type="component" value="Unplaced"/>
</dbReference>
<dbReference type="AlphaFoldDB" id="A0A915ELX6"/>